<dbReference type="Pfam" id="PF04488">
    <property type="entry name" value="Gly_transf_sug"/>
    <property type="match status" value="1"/>
</dbReference>
<organism evidence="1 2">
    <name type="scientific">Tigriopus californicus</name>
    <name type="common">Marine copepod</name>
    <dbReference type="NCBI Taxonomy" id="6832"/>
    <lineage>
        <taxon>Eukaryota</taxon>
        <taxon>Metazoa</taxon>
        <taxon>Ecdysozoa</taxon>
        <taxon>Arthropoda</taxon>
        <taxon>Crustacea</taxon>
        <taxon>Multicrustacea</taxon>
        <taxon>Hexanauplia</taxon>
        <taxon>Copepoda</taxon>
        <taxon>Harpacticoida</taxon>
        <taxon>Harpacticidae</taxon>
        <taxon>Tigriopus</taxon>
    </lineage>
</organism>
<sequence>MSLTRFAKALVIRPSVFASDLILILVCGPTVATFCTLSKANSWHNANIGAEWAKHWMIEFMKHVFPRTGFDPVFSVPIDQFFRTNNDGIIIVVLVINLVIGGTLGKHEEQSKVIVEKWLGGSNQEILSQADLYQNDEDFDNEAILKSPPYTKMTKKSHRLDDDYGDLEITFQDLHDTRESILAVLDGISTESDNIFFVEFNDQKPEYHCIELCSIESARLQNPGAQIYIILNGMERDIFGASNPLEHHKHIRVINMNLKEFLYQEMAVTFETSFNKSTVIQSPEMRELVRSLLLYHKGGVSLEADTISVRPLPFNDNNFLSLSNNGFVNADSLYFIGKERHPLTTLMHLQDLPKAICDSLEEVELPNMLTAMMRSACPNTFQIISSKVDDDLSWT</sequence>
<reference evidence="1 2" key="1">
    <citation type="journal article" date="2018" name="Nat. Ecol. Evol.">
        <title>Genomic signatures of mitonuclear coevolution across populations of Tigriopus californicus.</title>
        <authorList>
            <person name="Barreto F.S."/>
            <person name="Watson E.T."/>
            <person name="Lima T.G."/>
            <person name="Willett C.S."/>
            <person name="Edmands S."/>
            <person name="Li W."/>
            <person name="Burton R.S."/>
        </authorList>
    </citation>
    <scope>NUCLEOTIDE SEQUENCE [LARGE SCALE GENOMIC DNA]</scope>
    <source>
        <strain evidence="1 2">San Diego</strain>
    </source>
</reference>
<name>A0A553NBF9_TIGCA</name>
<proteinExistence type="predicted"/>
<evidence type="ECO:0000313" key="1">
    <source>
        <dbReference type="EMBL" id="TRY62773.1"/>
    </source>
</evidence>
<dbReference type="AlphaFoldDB" id="A0A553NBF9"/>
<dbReference type="InterPro" id="IPR007577">
    <property type="entry name" value="GlycoTrfase_DXD_sugar-bd_CS"/>
</dbReference>
<keyword evidence="2" id="KW-1185">Reference proteome</keyword>
<comment type="caution">
    <text evidence="1">The sequence shown here is derived from an EMBL/GenBank/DDBJ whole genome shotgun (WGS) entry which is preliminary data.</text>
</comment>
<evidence type="ECO:0000313" key="2">
    <source>
        <dbReference type="Proteomes" id="UP000318571"/>
    </source>
</evidence>
<dbReference type="EMBL" id="VCGU01000458">
    <property type="protein sequence ID" value="TRY62773.1"/>
    <property type="molecule type" value="Genomic_DNA"/>
</dbReference>
<dbReference type="Proteomes" id="UP000318571">
    <property type="component" value="Chromosome 10"/>
</dbReference>
<accession>A0A553NBF9</accession>
<gene>
    <name evidence="1" type="ORF">TCAL_16572</name>
</gene>
<protein>
    <submittedName>
        <fullName evidence="1">Uncharacterized protein</fullName>
    </submittedName>
</protein>